<dbReference type="InterPro" id="IPR038765">
    <property type="entry name" value="Papain-like_cys_pep_sf"/>
</dbReference>
<dbReference type="PANTHER" id="PTHR42736">
    <property type="entry name" value="PROTEIN-GLUTAMINE GAMMA-GLUTAMYLTRANSFERASE"/>
    <property type="match status" value="1"/>
</dbReference>
<dbReference type="AlphaFoldDB" id="A0A1I0E5H2"/>
<dbReference type="Pfam" id="PF13559">
    <property type="entry name" value="DUF4129"/>
    <property type="match status" value="1"/>
</dbReference>
<sequence>MRRSKQNQIPIIYTSILYILGLLLFLEWLYPIEEVTDTTNLSVFIIYTMFCFIITLLKVNWWISFSLKGFGLLFIINGLFSEYSIFSKLWIQQLVAEVNINIQALLSQQWDDLSGMFRSILFLFIIWLMSYLIHYWFVQMKRIFAFVILTFIYLTVLDTFTVYDGSFPIIRTFAMAFIGLGMANFFKEIQMERITFTWARQNPIWIIPLILIVLFSTAVGYAAPKFEPQWPDPVPFIQSATGGSGGSGGIRKVGYGEDDSRLGGSFVQDDTTVFQAASQEKHYWRIESKDVYTGKGWINSDDEDYAMQQPDELGLQPYADYNETEELETFLEFQGNSQIPKLVYPYGTKKVDTNEQAQFLLYPISGAVRTEWNGDDVSLSEYSLTYDYPSFSLDKMREAETIRSGEFLDHYTQLPSDLPERVNELADEITESFDSQYDKVKAVESYFARNGFEYQTSNVPTPGEEQDYVDQFLFDSKIGYCDNFSTSMVVLLRSLDIPARWVKGFTSGEPMEESFDGDSSYTMYEVTNSNAHSWVEVYFEEIGWVPFEPTQGFTNLTDFYTETDSDSERDELEAPERELEDTEEPDPLEQEEDEEAVDAMQPADPSNGSTGFELKWWHITIGGVILLIALVLLYLRRFQMQTYLLERKWDKNKDSQTYQDAYHFVLKVLKHQGFTKDRDQTLREYATRVDTWYHTDTMGRLTAAYEKMIYKNDPTAFSVSEMRDLWKNLIKQILG</sequence>
<feature type="transmembrane region" description="Helical" evidence="2">
    <location>
        <begin position="44"/>
        <end position="63"/>
    </location>
</feature>
<dbReference type="InterPro" id="IPR052901">
    <property type="entry name" value="Bact_TGase-like"/>
</dbReference>
<proteinExistence type="predicted"/>
<evidence type="ECO:0000256" key="1">
    <source>
        <dbReference type="SAM" id="MobiDB-lite"/>
    </source>
</evidence>
<protein>
    <recommendedName>
        <fullName evidence="3">Transglutaminase-like domain-containing protein</fullName>
    </recommendedName>
</protein>
<feature type="transmembrane region" description="Helical" evidence="2">
    <location>
        <begin position="616"/>
        <end position="635"/>
    </location>
</feature>
<evidence type="ECO:0000313" key="5">
    <source>
        <dbReference type="Proteomes" id="UP000198618"/>
    </source>
</evidence>
<keyword evidence="5" id="KW-1185">Reference proteome</keyword>
<feature type="transmembrane region" description="Helical" evidence="2">
    <location>
        <begin position="169"/>
        <end position="186"/>
    </location>
</feature>
<accession>A0A1I0E5H2</accession>
<gene>
    <name evidence="4" type="ORF">SAMN05216389_110110</name>
</gene>
<dbReference type="Pfam" id="PF01841">
    <property type="entry name" value="Transglut_core"/>
    <property type="match status" value="1"/>
</dbReference>
<dbReference type="InterPro" id="IPR021878">
    <property type="entry name" value="TgpA_N"/>
</dbReference>
<dbReference type="EMBL" id="FOHE01000010">
    <property type="protein sequence ID" value="SET39883.1"/>
    <property type="molecule type" value="Genomic_DNA"/>
</dbReference>
<feature type="transmembrane region" description="Helical" evidence="2">
    <location>
        <begin position="70"/>
        <end position="91"/>
    </location>
</feature>
<dbReference type="Gene3D" id="3.10.620.30">
    <property type="match status" value="1"/>
</dbReference>
<feature type="region of interest" description="Disordered" evidence="1">
    <location>
        <begin position="562"/>
        <end position="606"/>
    </location>
</feature>
<dbReference type="SUPFAM" id="SSF54001">
    <property type="entry name" value="Cysteine proteinases"/>
    <property type="match status" value="1"/>
</dbReference>
<organism evidence="4 5">
    <name type="scientific">Oceanobacillus limi</name>
    <dbReference type="NCBI Taxonomy" id="930131"/>
    <lineage>
        <taxon>Bacteria</taxon>
        <taxon>Bacillati</taxon>
        <taxon>Bacillota</taxon>
        <taxon>Bacilli</taxon>
        <taxon>Bacillales</taxon>
        <taxon>Bacillaceae</taxon>
        <taxon>Oceanobacillus</taxon>
    </lineage>
</organism>
<evidence type="ECO:0000259" key="3">
    <source>
        <dbReference type="SMART" id="SM00460"/>
    </source>
</evidence>
<feature type="transmembrane region" description="Helical" evidence="2">
    <location>
        <begin position="143"/>
        <end position="163"/>
    </location>
</feature>
<dbReference type="InterPro" id="IPR002931">
    <property type="entry name" value="Transglutaminase-like"/>
</dbReference>
<reference evidence="4 5" key="1">
    <citation type="submission" date="2016-10" db="EMBL/GenBank/DDBJ databases">
        <authorList>
            <person name="de Groot N.N."/>
        </authorList>
    </citation>
    <scope>NUCLEOTIDE SEQUENCE [LARGE SCALE GENOMIC DNA]</scope>
    <source>
        <strain evidence="4 5">IBRC-M 10780</strain>
    </source>
</reference>
<dbReference type="Proteomes" id="UP000198618">
    <property type="component" value="Unassembled WGS sequence"/>
</dbReference>
<dbReference type="SMART" id="SM00460">
    <property type="entry name" value="TGc"/>
    <property type="match status" value="1"/>
</dbReference>
<feature type="domain" description="Transglutaminase-like" evidence="3">
    <location>
        <begin position="473"/>
        <end position="551"/>
    </location>
</feature>
<name>A0A1I0E5H2_9BACI</name>
<keyword evidence="2" id="KW-1133">Transmembrane helix</keyword>
<dbReference type="Pfam" id="PF11992">
    <property type="entry name" value="TgpA_N"/>
    <property type="match status" value="1"/>
</dbReference>
<dbReference type="InterPro" id="IPR025403">
    <property type="entry name" value="TgpA-like_C"/>
</dbReference>
<feature type="compositionally biased region" description="Acidic residues" evidence="1">
    <location>
        <begin position="562"/>
        <end position="571"/>
    </location>
</feature>
<feature type="transmembrane region" description="Helical" evidence="2">
    <location>
        <begin position="12"/>
        <end position="32"/>
    </location>
</feature>
<keyword evidence="2" id="KW-0472">Membrane</keyword>
<evidence type="ECO:0000256" key="2">
    <source>
        <dbReference type="SAM" id="Phobius"/>
    </source>
</evidence>
<dbReference type="PANTHER" id="PTHR42736:SF1">
    <property type="entry name" value="PROTEIN-GLUTAMINE GAMMA-GLUTAMYLTRANSFERASE"/>
    <property type="match status" value="1"/>
</dbReference>
<dbReference type="STRING" id="930131.SAMN05216389_110110"/>
<evidence type="ECO:0000313" key="4">
    <source>
        <dbReference type="EMBL" id="SET39883.1"/>
    </source>
</evidence>
<dbReference type="RefSeq" id="WP_170840770.1">
    <property type="nucleotide sequence ID" value="NZ_FOHE01000010.1"/>
</dbReference>
<keyword evidence="2" id="KW-0812">Transmembrane</keyword>
<feature type="compositionally biased region" description="Acidic residues" evidence="1">
    <location>
        <begin position="578"/>
        <end position="597"/>
    </location>
</feature>
<feature type="transmembrane region" description="Helical" evidence="2">
    <location>
        <begin position="116"/>
        <end position="136"/>
    </location>
</feature>
<feature type="transmembrane region" description="Helical" evidence="2">
    <location>
        <begin position="206"/>
        <end position="223"/>
    </location>
</feature>